<keyword evidence="1 2" id="KW-0862">Zinc</keyword>
<comment type="cofactor">
    <cofactor evidence="2">
        <name>Zn(2+)</name>
        <dbReference type="ChEBI" id="CHEBI:29105"/>
    </cofactor>
    <text evidence="2">Binds 1 zinc ion per subunit.</text>
</comment>
<organism evidence="3 4">
    <name type="scientific">Nocardioides mangrovicus</name>
    <dbReference type="NCBI Taxonomy" id="2478913"/>
    <lineage>
        <taxon>Bacteria</taxon>
        <taxon>Bacillati</taxon>
        <taxon>Actinomycetota</taxon>
        <taxon>Actinomycetes</taxon>
        <taxon>Propionibacteriales</taxon>
        <taxon>Nocardioidaceae</taxon>
        <taxon>Nocardioides</taxon>
    </lineage>
</organism>
<reference evidence="3 4" key="1">
    <citation type="submission" date="2018-10" db="EMBL/GenBank/DDBJ databases">
        <title>Marmoricola sp. 4Q3S-7 whole genome shotgun sequence.</title>
        <authorList>
            <person name="Li F."/>
        </authorList>
    </citation>
    <scope>NUCLEOTIDE SEQUENCE [LARGE SCALE GENOMIC DNA]</scope>
    <source>
        <strain evidence="3 4">4Q3S-7</strain>
    </source>
</reference>
<dbReference type="AlphaFoldDB" id="A0A3L8P665"/>
<proteinExistence type="inferred from homology"/>
<feature type="binding site" evidence="2">
    <location>
        <position position="144"/>
    </location>
    <ligand>
        <name>Zn(2+)</name>
        <dbReference type="ChEBI" id="CHEBI:29105"/>
    </ligand>
</feature>
<comment type="subunit">
    <text evidence="2">Monomer.</text>
</comment>
<comment type="similarity">
    <text evidence="2">Belongs to the MshB deacetylase family. Mca subfamily.</text>
</comment>
<comment type="catalytic activity">
    <reaction evidence="2">
        <text>mycothiol S-conjugate + H2O = an N-acetyl-L-cysteine-S-conjugate + 1D-myo-inositol 2-amino-2-deoxy-alpha-D-glucopyranoside</text>
        <dbReference type="Rhea" id="RHEA:36543"/>
        <dbReference type="ChEBI" id="CHEBI:15377"/>
        <dbReference type="ChEBI" id="CHEBI:58718"/>
        <dbReference type="ChEBI" id="CHEBI:58886"/>
        <dbReference type="ChEBI" id="CHEBI:59633"/>
        <dbReference type="EC" id="3.5.1.115"/>
    </reaction>
</comment>
<dbReference type="InterPro" id="IPR024078">
    <property type="entry name" value="LmbE-like_dom_sf"/>
</dbReference>
<comment type="caution">
    <text evidence="3">The sequence shown here is derived from an EMBL/GenBank/DDBJ whole genome shotgun (WGS) entry which is preliminary data.</text>
</comment>
<dbReference type="EMBL" id="RDBE01000001">
    <property type="protein sequence ID" value="RLV50745.1"/>
    <property type="molecule type" value="Genomic_DNA"/>
</dbReference>
<evidence type="ECO:0000256" key="2">
    <source>
        <dbReference type="HAMAP-Rule" id="MF_01482"/>
    </source>
</evidence>
<dbReference type="Proteomes" id="UP000281708">
    <property type="component" value="Unassembled WGS sequence"/>
</dbReference>
<dbReference type="PANTHER" id="PTHR12993:SF11">
    <property type="entry name" value="N-ACETYLGLUCOSAMINYL-PHOSPHATIDYLINOSITOL DE-N-ACETYLASE"/>
    <property type="match status" value="1"/>
</dbReference>
<gene>
    <name evidence="2 3" type="primary">mca</name>
    <name evidence="3" type="ORF">D9V37_01940</name>
</gene>
<evidence type="ECO:0000313" key="4">
    <source>
        <dbReference type="Proteomes" id="UP000281708"/>
    </source>
</evidence>
<keyword evidence="2" id="KW-0378">Hydrolase</keyword>
<dbReference type="GO" id="GO:0010126">
    <property type="term" value="P:mycothiol metabolic process"/>
    <property type="evidence" value="ECO:0007669"/>
    <property type="project" value="UniProtKB-UniRule"/>
</dbReference>
<comment type="function">
    <text evidence="2">A mycothiol (MSH, N-acetylcysteinyl-glucosaminyl-inositol) S-conjugate amidase, it recycles conjugated MSH to the N-acetyl cysteine conjugate (AcCys S-conjugate, a mercapturic acid) and the MSH precursor. Involved in MSH-dependent detoxification of a number of alkylating agents and antibiotics.</text>
</comment>
<keyword evidence="2" id="KW-0479">Metal-binding</keyword>
<dbReference type="GO" id="GO:0008270">
    <property type="term" value="F:zinc ion binding"/>
    <property type="evidence" value="ECO:0007669"/>
    <property type="project" value="UniProtKB-UniRule"/>
</dbReference>
<dbReference type="Gene3D" id="3.40.50.10320">
    <property type="entry name" value="LmbE-like"/>
    <property type="match status" value="1"/>
</dbReference>
<dbReference type="OrthoDB" id="158614at2"/>
<accession>A0A3L8P665</accession>
<dbReference type="PANTHER" id="PTHR12993">
    <property type="entry name" value="N-ACETYLGLUCOSAMINYL-PHOSPHATIDYLINOSITOL DE-N-ACETYLASE-RELATED"/>
    <property type="match status" value="1"/>
</dbReference>
<sequence length="295" mass="33006">MERVALRLMHVHAHPDDESSKGAASTAMYVGQGVDVHVVTCTGGERGSILNPKMERPDILEHMPEIRRREMEAARDILGIRQDWLGFVDSGWPEGDPKPPLPEGCFGLVPVEEGAAPLVRLIRSFRPHVLTTYDENGGYPHPDHIQCHNISVRAFEAAADPTAYPEAGEPWQVLKLYYQHGFNRPRTQALHDAMLALGLESPWAERLAEWKPDPAHDARITTQVPCADWFGVRDMALIAHATQIDPDGPWFQVPLEVQKEVWPTEDFELVTAHVQTSLPEDDLFAGIRNTKAEEA</sequence>
<feature type="binding site" evidence="2">
    <location>
        <position position="17"/>
    </location>
    <ligand>
        <name>Zn(2+)</name>
        <dbReference type="ChEBI" id="CHEBI:29105"/>
    </ligand>
</feature>
<dbReference type="GO" id="GO:0016811">
    <property type="term" value="F:hydrolase activity, acting on carbon-nitrogen (but not peptide) bonds, in linear amides"/>
    <property type="evidence" value="ECO:0007669"/>
    <property type="project" value="TreeGrafter"/>
</dbReference>
<feature type="binding site" evidence="2">
    <location>
        <position position="14"/>
    </location>
    <ligand>
        <name>Zn(2+)</name>
        <dbReference type="ChEBI" id="CHEBI:29105"/>
    </ligand>
</feature>
<dbReference type="SUPFAM" id="SSF102588">
    <property type="entry name" value="LmbE-like"/>
    <property type="match status" value="1"/>
</dbReference>
<dbReference type="NCBIfam" id="TIGR03446">
    <property type="entry name" value="mycothiol_Mca"/>
    <property type="match status" value="1"/>
</dbReference>
<dbReference type="InterPro" id="IPR003737">
    <property type="entry name" value="GlcNAc_PI_deacetylase-related"/>
</dbReference>
<protein>
    <recommendedName>
        <fullName evidence="2">Mycothiol S-conjugate amidase</fullName>
        <ecNumber evidence="2">3.5.1.115</ecNumber>
    </recommendedName>
</protein>
<name>A0A3L8P665_9ACTN</name>
<dbReference type="InterPro" id="IPR017811">
    <property type="entry name" value="Mca"/>
</dbReference>
<evidence type="ECO:0000256" key="1">
    <source>
        <dbReference type="ARBA" id="ARBA00022833"/>
    </source>
</evidence>
<dbReference type="EC" id="3.5.1.115" evidence="2"/>
<evidence type="ECO:0000313" key="3">
    <source>
        <dbReference type="EMBL" id="RLV50745.1"/>
    </source>
</evidence>
<dbReference type="RefSeq" id="WP_121804426.1">
    <property type="nucleotide sequence ID" value="NZ_RDBE01000001.1"/>
</dbReference>
<dbReference type="HAMAP" id="MF_01482">
    <property type="entry name" value="Mca"/>
    <property type="match status" value="1"/>
</dbReference>
<dbReference type="Pfam" id="PF02585">
    <property type="entry name" value="PIG-L"/>
    <property type="match status" value="1"/>
</dbReference>
<dbReference type="GO" id="GO:0010127">
    <property type="term" value="P:mycothiol-dependent detoxification"/>
    <property type="evidence" value="ECO:0007669"/>
    <property type="project" value="UniProtKB-UniRule"/>
</dbReference>
<keyword evidence="4" id="KW-1185">Reference proteome</keyword>